<evidence type="ECO:0000256" key="1">
    <source>
        <dbReference type="SAM" id="Coils"/>
    </source>
</evidence>
<protein>
    <submittedName>
        <fullName evidence="2">Uncharacterized protein</fullName>
    </submittedName>
</protein>
<accession>A0AAV9WRS9</accession>
<reference evidence="2 3" key="1">
    <citation type="submission" date="2019-10" db="EMBL/GenBank/DDBJ databases">
        <authorList>
            <person name="Palmer J.M."/>
        </authorList>
    </citation>
    <scope>NUCLEOTIDE SEQUENCE [LARGE SCALE GENOMIC DNA]</scope>
    <source>
        <strain evidence="2 3">TWF694</strain>
    </source>
</reference>
<dbReference type="AlphaFoldDB" id="A0AAV9WRS9"/>
<dbReference type="Proteomes" id="UP001365542">
    <property type="component" value="Unassembled WGS sequence"/>
</dbReference>
<dbReference type="EMBL" id="JAVHJO010000018">
    <property type="protein sequence ID" value="KAK6524060.1"/>
    <property type="molecule type" value="Genomic_DNA"/>
</dbReference>
<evidence type="ECO:0000313" key="3">
    <source>
        <dbReference type="Proteomes" id="UP001365542"/>
    </source>
</evidence>
<sequence>MNNFEELLSKLERNLKLPALPATFPSLEHPPTIQKHINWSNLLFPTPSTAPLTGDQLAEEVLKYQAAVRLFDSNLAKLNININKLEARISEEKGRMMEAGVYPRLLRVGEGIEDMAARVEARDNGIKALVESYGKCVETGNRRLEVLGSDRYRGYTVSIDSIKEKVEIGGGKVEGSGNHTSAT</sequence>
<name>A0AAV9WRS9_9PEZI</name>
<gene>
    <name evidence="2" type="ORF">TWF694_005725</name>
</gene>
<comment type="caution">
    <text evidence="2">The sequence shown here is derived from an EMBL/GenBank/DDBJ whole genome shotgun (WGS) entry which is preliminary data.</text>
</comment>
<proteinExistence type="predicted"/>
<organism evidence="2 3">
    <name type="scientific">Orbilia ellipsospora</name>
    <dbReference type="NCBI Taxonomy" id="2528407"/>
    <lineage>
        <taxon>Eukaryota</taxon>
        <taxon>Fungi</taxon>
        <taxon>Dikarya</taxon>
        <taxon>Ascomycota</taxon>
        <taxon>Pezizomycotina</taxon>
        <taxon>Orbiliomycetes</taxon>
        <taxon>Orbiliales</taxon>
        <taxon>Orbiliaceae</taxon>
        <taxon>Orbilia</taxon>
    </lineage>
</organism>
<evidence type="ECO:0000313" key="2">
    <source>
        <dbReference type="EMBL" id="KAK6524060.1"/>
    </source>
</evidence>
<feature type="coiled-coil region" evidence="1">
    <location>
        <begin position="68"/>
        <end position="95"/>
    </location>
</feature>
<keyword evidence="1" id="KW-0175">Coiled coil</keyword>
<keyword evidence="3" id="KW-1185">Reference proteome</keyword>